<dbReference type="InterPro" id="IPR010982">
    <property type="entry name" value="Lambda_DNA-bd_dom_sf"/>
</dbReference>
<accession>A0A4R7KTG0</accession>
<dbReference type="CDD" id="cd00093">
    <property type="entry name" value="HTH_XRE"/>
    <property type="match status" value="1"/>
</dbReference>
<sequence length="80" mass="9172">MVLVANTNEFNKLKKELGLNYSQLAQKIGVSRTQLWRVLNQQCVPGEQFITGFKIAFPNCEFEKFFLLQTLQQSDTQSTA</sequence>
<dbReference type="SUPFAM" id="SSF47413">
    <property type="entry name" value="lambda repressor-like DNA-binding domains"/>
    <property type="match status" value="1"/>
</dbReference>
<dbReference type="InterPro" id="IPR001387">
    <property type="entry name" value="Cro/C1-type_HTH"/>
</dbReference>
<dbReference type="AlphaFoldDB" id="A0A4R7KTG0"/>
<gene>
    <name evidence="1" type="ORF">EDD71_102150</name>
</gene>
<dbReference type="Proteomes" id="UP000295325">
    <property type="component" value="Unassembled WGS sequence"/>
</dbReference>
<comment type="caution">
    <text evidence="1">The sequence shown here is derived from an EMBL/GenBank/DDBJ whole genome shotgun (WGS) entry which is preliminary data.</text>
</comment>
<reference evidence="1 2" key="1">
    <citation type="submission" date="2019-03" db="EMBL/GenBank/DDBJ databases">
        <title>Genomic Encyclopedia of Type Strains, Phase IV (KMG-IV): sequencing the most valuable type-strain genomes for metagenomic binning, comparative biology and taxonomic classification.</title>
        <authorList>
            <person name="Goeker M."/>
        </authorList>
    </citation>
    <scope>NUCLEOTIDE SEQUENCE [LARGE SCALE GENOMIC DNA]</scope>
    <source>
        <strain evidence="1 2">DSM 24455</strain>
    </source>
</reference>
<dbReference type="EMBL" id="SOAZ01000002">
    <property type="protein sequence ID" value="TDT63388.1"/>
    <property type="molecule type" value="Genomic_DNA"/>
</dbReference>
<keyword evidence="2" id="KW-1185">Reference proteome</keyword>
<dbReference type="RefSeq" id="WP_133627041.1">
    <property type="nucleotide sequence ID" value="NZ_SOAZ01000002.1"/>
</dbReference>
<evidence type="ECO:0000313" key="1">
    <source>
        <dbReference type="EMBL" id="TDT63388.1"/>
    </source>
</evidence>
<protein>
    <recommendedName>
        <fullName evidence="3">Helix-turn-helix protein</fullName>
    </recommendedName>
</protein>
<organism evidence="1 2">
    <name type="scientific">Fonticella tunisiensis</name>
    <dbReference type="NCBI Taxonomy" id="1096341"/>
    <lineage>
        <taxon>Bacteria</taxon>
        <taxon>Bacillati</taxon>
        <taxon>Bacillota</taxon>
        <taxon>Clostridia</taxon>
        <taxon>Eubacteriales</taxon>
        <taxon>Clostridiaceae</taxon>
        <taxon>Fonticella</taxon>
    </lineage>
</organism>
<dbReference type="Gene3D" id="1.10.260.40">
    <property type="entry name" value="lambda repressor-like DNA-binding domains"/>
    <property type="match status" value="1"/>
</dbReference>
<dbReference type="OrthoDB" id="2973435at2"/>
<name>A0A4R7KTG0_9CLOT</name>
<proteinExistence type="predicted"/>
<evidence type="ECO:0008006" key="3">
    <source>
        <dbReference type="Google" id="ProtNLM"/>
    </source>
</evidence>
<dbReference type="GO" id="GO:0003677">
    <property type="term" value="F:DNA binding"/>
    <property type="evidence" value="ECO:0007669"/>
    <property type="project" value="InterPro"/>
</dbReference>
<evidence type="ECO:0000313" key="2">
    <source>
        <dbReference type="Proteomes" id="UP000295325"/>
    </source>
</evidence>